<proteinExistence type="predicted"/>
<organism evidence="1 2">
    <name type="scientific">Staurois parvus</name>
    <dbReference type="NCBI Taxonomy" id="386267"/>
    <lineage>
        <taxon>Eukaryota</taxon>
        <taxon>Metazoa</taxon>
        <taxon>Chordata</taxon>
        <taxon>Craniata</taxon>
        <taxon>Vertebrata</taxon>
        <taxon>Euteleostomi</taxon>
        <taxon>Amphibia</taxon>
        <taxon>Batrachia</taxon>
        <taxon>Anura</taxon>
        <taxon>Neobatrachia</taxon>
        <taxon>Ranoidea</taxon>
        <taxon>Ranidae</taxon>
        <taxon>Staurois</taxon>
    </lineage>
</organism>
<dbReference type="PANTHER" id="PTHR28653">
    <property type="match status" value="1"/>
</dbReference>
<evidence type="ECO:0000313" key="1">
    <source>
        <dbReference type="EMBL" id="CAI9570294.1"/>
    </source>
</evidence>
<evidence type="ECO:0000313" key="2">
    <source>
        <dbReference type="Proteomes" id="UP001162483"/>
    </source>
</evidence>
<comment type="caution">
    <text evidence="1">The sequence shown here is derived from an EMBL/GenBank/DDBJ whole genome shotgun (WGS) entry which is preliminary data.</text>
</comment>
<dbReference type="EMBL" id="CATNWA010014307">
    <property type="protein sequence ID" value="CAI9570294.1"/>
    <property type="molecule type" value="Genomic_DNA"/>
</dbReference>
<name>A0ABN9DCK4_9NEOB</name>
<keyword evidence="2" id="KW-1185">Reference proteome</keyword>
<accession>A0ABN9DCK4</accession>
<evidence type="ECO:0008006" key="3">
    <source>
        <dbReference type="Google" id="ProtNLM"/>
    </source>
</evidence>
<gene>
    <name evidence="1" type="ORF">SPARVUS_LOCUS7079217</name>
</gene>
<dbReference type="PANTHER" id="PTHR28653:SF1">
    <property type="entry name" value="ATPASE SWSAP1"/>
    <property type="match status" value="1"/>
</dbReference>
<sequence length="240" mass="25831">MLGGPMSALLFRVFSELGESVQPELGGVNMAGFGAPVLLLGPPGSRKSGLLFMAAVLAAEEGAGPVVFLAREPLQEMPRGGRAARDPLILKQIRFVYPPSLRELLHFFSSLHVASPSPSLILVDGLERYLASTGSLTDGAHISALMLDSVSHLRCGLIVSAVPNSEGSDGAFTAIERYFPNQCLLYPVTAAQTEERQFRVSFTSPHLQWDLYVKHDGSLRISFTGSQEDKSSNSEAKDKT</sequence>
<protein>
    <recommendedName>
        <fullName evidence="3">ATPase SWSAP1</fullName>
    </recommendedName>
</protein>
<dbReference type="Proteomes" id="UP001162483">
    <property type="component" value="Unassembled WGS sequence"/>
</dbReference>
<reference evidence="1" key="1">
    <citation type="submission" date="2023-05" db="EMBL/GenBank/DDBJ databases">
        <authorList>
            <person name="Stuckert A."/>
        </authorList>
    </citation>
    <scope>NUCLEOTIDE SEQUENCE</scope>
</reference>